<dbReference type="SUPFAM" id="SSF160424">
    <property type="entry name" value="BH3703-like"/>
    <property type="match status" value="2"/>
</dbReference>
<organism evidence="2 3">
    <name type="scientific">Lentzea pudingi</name>
    <dbReference type="NCBI Taxonomy" id="1789439"/>
    <lineage>
        <taxon>Bacteria</taxon>
        <taxon>Bacillati</taxon>
        <taxon>Actinomycetota</taxon>
        <taxon>Actinomycetes</taxon>
        <taxon>Pseudonocardiales</taxon>
        <taxon>Pseudonocardiaceae</taxon>
        <taxon>Lentzea</taxon>
    </lineage>
</organism>
<evidence type="ECO:0000313" key="3">
    <source>
        <dbReference type="Proteomes" id="UP000597656"/>
    </source>
</evidence>
<feature type="domain" description="TNT" evidence="1">
    <location>
        <begin position="553"/>
        <end position="638"/>
    </location>
</feature>
<proteinExistence type="predicted"/>
<name>A0ABQ2HS56_9PSEU</name>
<dbReference type="InterPro" id="IPR025331">
    <property type="entry name" value="TNT"/>
</dbReference>
<dbReference type="RefSeq" id="WP_189154968.1">
    <property type="nucleotide sequence ID" value="NZ_BMNC01000003.1"/>
</dbReference>
<comment type="caution">
    <text evidence="2">The sequence shown here is derived from an EMBL/GenBank/DDBJ whole genome shotgun (WGS) entry which is preliminary data.</text>
</comment>
<dbReference type="EMBL" id="BMNC01000003">
    <property type="protein sequence ID" value="GGM88445.1"/>
    <property type="molecule type" value="Genomic_DNA"/>
</dbReference>
<keyword evidence="3" id="KW-1185">Reference proteome</keyword>
<evidence type="ECO:0000259" key="1">
    <source>
        <dbReference type="Pfam" id="PF14021"/>
    </source>
</evidence>
<dbReference type="Pfam" id="PF14021">
    <property type="entry name" value="TNT"/>
    <property type="match status" value="1"/>
</dbReference>
<dbReference type="Proteomes" id="UP000597656">
    <property type="component" value="Unassembled WGS sequence"/>
</dbReference>
<gene>
    <name evidence="2" type="ORF">GCM10011609_26480</name>
</gene>
<protein>
    <recommendedName>
        <fullName evidence="1">TNT domain-containing protein</fullName>
    </recommendedName>
</protein>
<reference evidence="3" key="1">
    <citation type="journal article" date="2019" name="Int. J. Syst. Evol. Microbiol.">
        <title>The Global Catalogue of Microorganisms (GCM) 10K type strain sequencing project: providing services to taxonomists for standard genome sequencing and annotation.</title>
        <authorList>
            <consortium name="The Broad Institute Genomics Platform"/>
            <consortium name="The Broad Institute Genome Sequencing Center for Infectious Disease"/>
            <person name="Wu L."/>
            <person name="Ma J."/>
        </authorList>
    </citation>
    <scope>NUCLEOTIDE SEQUENCE [LARGE SCALE GENOMIC DNA]</scope>
    <source>
        <strain evidence="3">CGMCC 4.7319</strain>
    </source>
</reference>
<dbReference type="InterPro" id="IPR036170">
    <property type="entry name" value="YezG-like_sf"/>
</dbReference>
<evidence type="ECO:0000313" key="2">
    <source>
        <dbReference type="EMBL" id="GGM88445.1"/>
    </source>
</evidence>
<accession>A0ABQ2HS56</accession>
<sequence>MSDADPAMTDAERGRRYEELVQQIGIALLEAAPDGWLRLDLVATLASSAQDYGLVVLLNDGTSAEVDPPAEAADAFVALRELMYLPGRGAFFSARFMMSPPSEYHMYYNFQNDPVWDPPVPDEVLRKDLERFPRPEDKVPNWVRRRLGMPDLPPNTEPAGVGSMRDLERGVADLLLMHAPTDWTQLRVGYRAAGSYVEMPGFVLGLDGQLRPWNPPAAAAEEFAAMRARTIPPGKGPWSGTQMIIEFPVRTSTSYTVDDPGWNTRPPAPAVLDDLRRFPRSPEFVPAWMREIVPDVEQVLNARARFREARVFDRREPNGRPVVNRPPVPADEVAGVLRYLNEAHLVLGGRGHDTDLFVPDSAPDVPAGFHTDGTWLWPASIPHYLAKHGVPPEAELVGHIRSANFTPPPVDTATAALAHTALTGEAPAAPAPAELSEGDRKQLAQIALALSEAGINPRAYSLDGPVDESWCLERAGDEWQVSQYERGRSFAARSFPTLFEAGAYLLGTLTILPARLRAGGADTNTVAALNDWPIQPLPGEPPLTLLTHKRMATLMAGREVLRHGGPGGNLVFTPNTAFQEMSLRAEREAEGSRRYRVTRDLRVLAGTTVPWHGQPGGGRGYLLPRSVGEHLADGSLADITGGE</sequence>